<feature type="compositionally biased region" description="Basic and acidic residues" evidence="2">
    <location>
        <begin position="153"/>
        <end position="177"/>
    </location>
</feature>
<feature type="coiled-coil region" evidence="1">
    <location>
        <begin position="44"/>
        <end position="142"/>
    </location>
</feature>
<keyword evidence="3" id="KW-0472">Membrane</keyword>
<dbReference type="Proteomes" id="UP000289886">
    <property type="component" value="Unassembled WGS sequence"/>
</dbReference>
<evidence type="ECO:0000256" key="2">
    <source>
        <dbReference type="SAM" id="MobiDB-lite"/>
    </source>
</evidence>
<gene>
    <name evidence="4" type="ORF">EOD39_15341</name>
</gene>
<feature type="region of interest" description="Disordered" evidence="2">
    <location>
        <begin position="143"/>
        <end position="177"/>
    </location>
</feature>
<evidence type="ECO:0000256" key="3">
    <source>
        <dbReference type="SAM" id="Phobius"/>
    </source>
</evidence>
<evidence type="ECO:0000313" key="4">
    <source>
        <dbReference type="EMBL" id="RXM96721.1"/>
    </source>
</evidence>
<dbReference type="EMBL" id="SCEB01001477">
    <property type="protein sequence ID" value="RXM96721.1"/>
    <property type="molecule type" value="Genomic_DNA"/>
</dbReference>
<evidence type="ECO:0000256" key="1">
    <source>
        <dbReference type="SAM" id="Coils"/>
    </source>
</evidence>
<proteinExistence type="predicted"/>
<keyword evidence="5" id="KW-1185">Reference proteome</keyword>
<keyword evidence="3" id="KW-0812">Transmembrane</keyword>
<reference evidence="4 5" key="1">
    <citation type="submission" date="2019-01" db="EMBL/GenBank/DDBJ databases">
        <title>Draft Genome and Complete Hox-Cluster Characterization of the Sterlet Sturgeon (Acipenser ruthenus).</title>
        <authorList>
            <person name="Wei Q."/>
        </authorList>
    </citation>
    <scope>NUCLEOTIDE SEQUENCE [LARGE SCALE GENOMIC DNA]</scope>
    <source>
        <strain evidence="4">WHYD16114868_AA</strain>
        <tissue evidence="4">Blood</tissue>
    </source>
</reference>
<dbReference type="AlphaFoldDB" id="A0A662YLK3"/>
<organism evidence="4 5">
    <name type="scientific">Acipenser ruthenus</name>
    <name type="common">Sterlet sturgeon</name>
    <dbReference type="NCBI Taxonomy" id="7906"/>
    <lineage>
        <taxon>Eukaryota</taxon>
        <taxon>Metazoa</taxon>
        <taxon>Chordata</taxon>
        <taxon>Craniata</taxon>
        <taxon>Vertebrata</taxon>
        <taxon>Euteleostomi</taxon>
        <taxon>Actinopterygii</taxon>
        <taxon>Chondrostei</taxon>
        <taxon>Acipenseriformes</taxon>
        <taxon>Acipenseridae</taxon>
        <taxon>Acipenser</taxon>
    </lineage>
</organism>
<comment type="caution">
    <text evidence="4">The sequence shown here is derived from an EMBL/GenBank/DDBJ whole genome shotgun (WGS) entry which is preliminary data.</text>
</comment>
<name>A0A662YLK3_ACIRT</name>
<keyword evidence="3" id="KW-1133">Transmembrane helix</keyword>
<evidence type="ECO:0000313" key="5">
    <source>
        <dbReference type="Proteomes" id="UP000289886"/>
    </source>
</evidence>
<accession>A0A662YLK3</accession>
<keyword evidence="1" id="KW-0175">Coiled coil</keyword>
<sequence>MDLEQLRDQASAAVHKLTKEQLLETSKYLKCISESDETAKSKTRRFLIKKMEELLDAVEEEQDQEEACQFVKDLLDFVEKLPAEGTSKSNAGELRQLEELKKQYLQMQKAQAEVKEAIEKEIKTLSEKLVQVNANMAQHDTRAKQEQQAQIEPDEHMGPATPLEEKGKKKRTYERGAESDTREMFIMAIGLWTLLDPLAVFVVDAILGNSVAIV</sequence>
<feature type="transmembrane region" description="Helical" evidence="3">
    <location>
        <begin position="185"/>
        <end position="207"/>
    </location>
</feature>
<protein>
    <submittedName>
        <fullName evidence="4">Uncharacterized protein</fullName>
    </submittedName>
</protein>